<dbReference type="Proteomes" id="UP000586918">
    <property type="component" value="Unassembled WGS sequence"/>
</dbReference>
<dbReference type="InterPro" id="IPR036513">
    <property type="entry name" value="STAS_dom_sf"/>
</dbReference>
<dbReference type="RefSeq" id="WP_169410108.1">
    <property type="nucleotide sequence ID" value="NZ_JAAXKZ010000006.1"/>
</dbReference>
<name>A0A848DDE6_9PSEU</name>
<dbReference type="Gene3D" id="3.30.750.24">
    <property type="entry name" value="STAS domain"/>
    <property type="match status" value="1"/>
</dbReference>
<keyword evidence="3" id="KW-1185">Reference proteome</keyword>
<feature type="domain" description="STAS" evidence="1">
    <location>
        <begin position="30"/>
        <end position="127"/>
    </location>
</feature>
<dbReference type="CDD" id="cd07043">
    <property type="entry name" value="STAS_anti-anti-sigma_factors"/>
    <property type="match status" value="1"/>
</dbReference>
<reference evidence="2 3" key="1">
    <citation type="submission" date="2020-04" db="EMBL/GenBank/DDBJ databases">
        <authorList>
            <person name="Klaysubun C."/>
            <person name="Duangmal K."/>
            <person name="Lipun K."/>
        </authorList>
    </citation>
    <scope>NUCLEOTIDE SEQUENCE [LARGE SCALE GENOMIC DNA]</scope>
    <source>
        <strain evidence="2 3">DSM 45300</strain>
    </source>
</reference>
<dbReference type="InterPro" id="IPR002645">
    <property type="entry name" value="STAS_dom"/>
</dbReference>
<dbReference type="AlphaFoldDB" id="A0A848DDE6"/>
<evidence type="ECO:0000313" key="3">
    <source>
        <dbReference type="Proteomes" id="UP000586918"/>
    </source>
</evidence>
<sequence>MPDPRPHDRTVCSRDGCTPLDVGVGVHPFGARVCAVRGEVDISSAPALEAAVRSALSGDRAVVVDLTLVDCVGSAGAHALARAVSAAPVDRFLALVARPLASRVLSLCGLTPALPCYRTLAEALLACQDSGDTGPWS</sequence>
<evidence type="ECO:0000259" key="1">
    <source>
        <dbReference type="PROSITE" id="PS50801"/>
    </source>
</evidence>
<comment type="caution">
    <text evidence="2">The sequence shown here is derived from an EMBL/GenBank/DDBJ whole genome shotgun (WGS) entry which is preliminary data.</text>
</comment>
<dbReference type="EMBL" id="JAAXKZ010000006">
    <property type="protein sequence ID" value="NMH90616.1"/>
    <property type="molecule type" value="Genomic_DNA"/>
</dbReference>
<gene>
    <name evidence="2" type="ORF">HF519_03265</name>
</gene>
<organism evidence="2 3">
    <name type="scientific">Pseudonocardia bannensis</name>
    <dbReference type="NCBI Taxonomy" id="630973"/>
    <lineage>
        <taxon>Bacteria</taxon>
        <taxon>Bacillati</taxon>
        <taxon>Actinomycetota</taxon>
        <taxon>Actinomycetes</taxon>
        <taxon>Pseudonocardiales</taxon>
        <taxon>Pseudonocardiaceae</taxon>
        <taxon>Pseudonocardia</taxon>
    </lineage>
</organism>
<protein>
    <submittedName>
        <fullName evidence="2">STAS domain-containing protein</fullName>
    </submittedName>
</protein>
<dbReference type="PROSITE" id="PS50801">
    <property type="entry name" value="STAS"/>
    <property type="match status" value="1"/>
</dbReference>
<proteinExistence type="predicted"/>
<accession>A0A848DDE6</accession>
<dbReference type="SUPFAM" id="SSF52091">
    <property type="entry name" value="SpoIIaa-like"/>
    <property type="match status" value="1"/>
</dbReference>
<evidence type="ECO:0000313" key="2">
    <source>
        <dbReference type="EMBL" id="NMH90616.1"/>
    </source>
</evidence>
<dbReference type="Pfam" id="PF01740">
    <property type="entry name" value="STAS"/>
    <property type="match status" value="1"/>
</dbReference>